<dbReference type="RefSeq" id="WP_226750904.1">
    <property type="nucleotide sequence ID" value="NZ_JAEINI020000004.1"/>
</dbReference>
<name>A0ABS8C3A9_9ALTE</name>
<reference evidence="1 2" key="1">
    <citation type="submission" date="2021-10" db="EMBL/GenBank/DDBJ databases">
        <title>Alishewanella koreense sp. nov. isolated from seawater of southwestern coast in South Korea and the proposal for the reclassification of Rheinheimera perlucida and Rheinheimera tuosuensis as Arsukibacterium perlucida and Arsukibacterium tuosuensis.</title>
        <authorList>
            <person name="Kim K.H."/>
            <person name="Ruan W."/>
            <person name="Kim K.R."/>
            <person name="Baek J.H."/>
            <person name="Jeon C.O."/>
        </authorList>
    </citation>
    <scope>NUCLEOTIDE SEQUENCE [LARGE SCALE GENOMIC DNA]</scope>
    <source>
        <strain evidence="1 2">16-MA</strain>
    </source>
</reference>
<dbReference type="EMBL" id="JAEINI020000004">
    <property type="protein sequence ID" value="MCB5226812.1"/>
    <property type="molecule type" value="Genomic_DNA"/>
</dbReference>
<accession>A0ABS8C3A9</accession>
<keyword evidence="2" id="KW-1185">Reference proteome</keyword>
<comment type="caution">
    <text evidence="1">The sequence shown here is derived from an EMBL/GenBank/DDBJ whole genome shotgun (WGS) entry which is preliminary data.</text>
</comment>
<dbReference type="InterPro" id="IPR014991">
    <property type="entry name" value="DUF1840"/>
</dbReference>
<organism evidence="1 2">
    <name type="scientific">Alishewanella maricola</name>
    <dbReference type="NCBI Taxonomy" id="2795740"/>
    <lineage>
        <taxon>Bacteria</taxon>
        <taxon>Pseudomonadati</taxon>
        <taxon>Pseudomonadota</taxon>
        <taxon>Gammaproteobacteria</taxon>
        <taxon>Alteromonadales</taxon>
        <taxon>Alteromonadaceae</taxon>
        <taxon>Alishewanella</taxon>
    </lineage>
</organism>
<dbReference type="Pfam" id="PF08895">
    <property type="entry name" value="DUF1840"/>
    <property type="match status" value="1"/>
</dbReference>
<evidence type="ECO:0000313" key="1">
    <source>
        <dbReference type="EMBL" id="MCB5226812.1"/>
    </source>
</evidence>
<evidence type="ECO:0000313" key="2">
    <source>
        <dbReference type="Proteomes" id="UP000633814"/>
    </source>
</evidence>
<gene>
    <name evidence="1" type="ORF">JAO78_008285</name>
</gene>
<dbReference type="Proteomes" id="UP000633814">
    <property type="component" value="Unassembled WGS sequence"/>
</dbReference>
<sequence length="48" mass="5241">MANGKTCNKLAEITKDEVTPVPLATRAKPLLKLLAAVKQANTYVMWQA</sequence>
<protein>
    <submittedName>
        <fullName evidence="1">DUF1840 domain-containing protein</fullName>
    </submittedName>
</protein>
<proteinExistence type="predicted"/>